<dbReference type="AlphaFoldDB" id="A0A1H3AAD7"/>
<organism evidence="1 2">
    <name type="scientific">Paracoccus sanguinis</name>
    <dbReference type="NCBI Taxonomy" id="1545044"/>
    <lineage>
        <taxon>Bacteria</taxon>
        <taxon>Pseudomonadati</taxon>
        <taxon>Pseudomonadota</taxon>
        <taxon>Alphaproteobacteria</taxon>
        <taxon>Rhodobacterales</taxon>
        <taxon>Paracoccaceae</taxon>
        <taxon>Paracoccus</taxon>
    </lineage>
</organism>
<evidence type="ECO:0000313" key="2">
    <source>
        <dbReference type="Proteomes" id="UP000182944"/>
    </source>
</evidence>
<protein>
    <recommendedName>
        <fullName evidence="3">DUF2218 domain-containing protein</fullName>
    </recommendedName>
</protein>
<dbReference type="InterPro" id="IPR014543">
    <property type="entry name" value="UCP028291"/>
</dbReference>
<dbReference type="RefSeq" id="WP_036736789.1">
    <property type="nucleotide sequence ID" value="NZ_FNNA01000004.1"/>
</dbReference>
<dbReference type="OrthoDB" id="9806511at2"/>
<keyword evidence="2" id="KW-1185">Reference proteome</keyword>
<dbReference type="STRING" id="1545044.SAMN05444276_1044"/>
<gene>
    <name evidence="1" type="ORF">SAMN05444276_1044</name>
</gene>
<dbReference type="EMBL" id="FNNA01000004">
    <property type="protein sequence ID" value="SDX26525.1"/>
    <property type="molecule type" value="Genomic_DNA"/>
</dbReference>
<evidence type="ECO:0008006" key="3">
    <source>
        <dbReference type="Google" id="ProtNLM"/>
    </source>
</evidence>
<dbReference type="Pfam" id="PF09981">
    <property type="entry name" value="DUF2218"/>
    <property type="match status" value="1"/>
</dbReference>
<evidence type="ECO:0000313" key="1">
    <source>
        <dbReference type="EMBL" id="SDX26525.1"/>
    </source>
</evidence>
<reference evidence="2" key="1">
    <citation type="submission" date="2016-10" db="EMBL/GenBank/DDBJ databases">
        <authorList>
            <person name="Varghese N."/>
            <person name="Submissions S."/>
        </authorList>
    </citation>
    <scope>NUCLEOTIDE SEQUENCE [LARGE SCALE GENOMIC DNA]</scope>
    <source>
        <strain evidence="2">DSM 29303</strain>
    </source>
</reference>
<sequence>MISTARYPTPNASKYVQQLAKHFAHKIEVRSDADSADFTVQAGRVRLTAEDGAFVARVEAEDAKGLIDARYVIDKHLVIFAFREGFTGLDWQIADAA</sequence>
<accession>A0A1H3AAD7</accession>
<dbReference type="Proteomes" id="UP000182944">
    <property type="component" value="Unassembled WGS sequence"/>
</dbReference>
<dbReference type="Gene3D" id="3.30.310.50">
    <property type="entry name" value="Alpha-D-phosphohexomutase, C-terminal domain"/>
    <property type="match status" value="1"/>
</dbReference>
<name>A0A1H3AAD7_9RHOB</name>
<proteinExistence type="predicted"/>